<protein>
    <submittedName>
        <fullName evidence="1">Uncharacterized protein</fullName>
    </submittedName>
</protein>
<dbReference type="RefSeq" id="WP_185193219.1">
    <property type="nucleotide sequence ID" value="NZ_JACKXD010000003.1"/>
</dbReference>
<comment type="caution">
    <text evidence="1">The sequence shown here is derived from an EMBL/GenBank/DDBJ whole genome shotgun (WGS) entry which is preliminary data.</text>
</comment>
<dbReference type="Proteomes" id="UP000546257">
    <property type="component" value="Unassembled WGS sequence"/>
</dbReference>
<organism evidence="1 2">
    <name type="scientific">Halobellus ruber</name>
    <dbReference type="NCBI Taxonomy" id="2761102"/>
    <lineage>
        <taxon>Archaea</taxon>
        <taxon>Methanobacteriati</taxon>
        <taxon>Methanobacteriota</taxon>
        <taxon>Stenosarchaea group</taxon>
        <taxon>Halobacteria</taxon>
        <taxon>Halobacteriales</taxon>
        <taxon>Haloferacaceae</taxon>
        <taxon>Halobellus</taxon>
    </lineage>
</organism>
<evidence type="ECO:0000313" key="2">
    <source>
        <dbReference type="Proteomes" id="UP000546257"/>
    </source>
</evidence>
<sequence length="68" mass="7594">METPTLTGFERYVREDLTRSLRQVLMHREVGEANRRREVSETAVAAVLDDHAAAVPVDAAPDRLLPPP</sequence>
<dbReference type="AlphaFoldDB" id="A0A7J9SLH7"/>
<proteinExistence type="predicted"/>
<evidence type="ECO:0000313" key="1">
    <source>
        <dbReference type="EMBL" id="MBB6646876.1"/>
    </source>
</evidence>
<accession>A0A7J9SLH7</accession>
<reference evidence="1 2" key="1">
    <citation type="submission" date="2020-08" db="EMBL/GenBank/DDBJ databases">
        <authorList>
            <person name="Seo M.-J."/>
        </authorList>
    </citation>
    <scope>NUCLEOTIDE SEQUENCE [LARGE SCALE GENOMIC DNA]</scope>
    <source>
        <strain evidence="1 2">MBLA0160</strain>
    </source>
</reference>
<dbReference type="EMBL" id="JACKXD010000003">
    <property type="protein sequence ID" value="MBB6646876.1"/>
    <property type="molecule type" value="Genomic_DNA"/>
</dbReference>
<gene>
    <name evidence="1" type="ORF">H5V44_11375</name>
</gene>
<name>A0A7J9SLH7_9EURY</name>
<keyword evidence="2" id="KW-1185">Reference proteome</keyword>